<dbReference type="Proteomes" id="UP000019441">
    <property type="component" value="Chromosome"/>
</dbReference>
<proteinExistence type="predicted"/>
<dbReference type="EMBL" id="CP007122">
    <property type="protein sequence ID" value="AHJ31880.1"/>
    <property type="molecule type" value="Genomic_DNA"/>
</dbReference>
<dbReference type="RefSeq" id="WP_012490993.1">
    <property type="nucleotide sequence ID" value="NZ_CP007122.1"/>
</dbReference>
<dbReference type="InterPro" id="IPR009241">
    <property type="entry name" value="HigB-like"/>
</dbReference>
<evidence type="ECO:0000313" key="1">
    <source>
        <dbReference type="EMBL" id="AHJ31880.1"/>
    </source>
</evidence>
<protein>
    <submittedName>
        <fullName evidence="1">Toxin RelE</fullName>
    </submittedName>
</protein>
<accession>A0A806L3G4</accession>
<dbReference type="Pfam" id="PF05973">
    <property type="entry name" value="Gp49"/>
    <property type="match status" value="1"/>
</dbReference>
<name>A0A806L3G4_LACPA</name>
<evidence type="ECO:0000313" key="2">
    <source>
        <dbReference type="Proteomes" id="UP000019441"/>
    </source>
</evidence>
<gene>
    <name evidence="1" type="ORF">AF91_01245</name>
</gene>
<sequence>MYKIDFYEDRDGYSEIEDFLDQLRHSHQKNNVSLLNKITKELYMLQNLGPRLREPHAKFLKGYAYPIMELRPMQERIFYAAWQKDHFVLLHHYTKKTNKTDHREILRAQSNLEDWLSRKEEN</sequence>
<dbReference type="AlphaFoldDB" id="A0A806L3G4"/>
<reference evidence="1 2" key="1">
    <citation type="journal article" date="2014" name="Genome Announc.">
        <title>Whole Genome Sequence of the Probiotic Strain Lactobacillus paracasei N1115, Isolated from Traditional Chinese Fermented Milk.</title>
        <authorList>
            <person name="Wang S."/>
            <person name="Zhu H."/>
            <person name="He F."/>
            <person name="Luo Y."/>
            <person name="Kang Z."/>
            <person name="Lu C."/>
            <person name="Feng L."/>
            <person name="Lu X."/>
            <person name="Xue Y."/>
            <person name="Wang H."/>
        </authorList>
    </citation>
    <scope>NUCLEOTIDE SEQUENCE [LARGE SCALE GENOMIC DNA]</scope>
    <source>
        <strain evidence="1 2">N1115</strain>
    </source>
</reference>
<organism evidence="1 2">
    <name type="scientific">Lacticaseibacillus paracasei N1115</name>
    <dbReference type="NCBI Taxonomy" id="1446494"/>
    <lineage>
        <taxon>Bacteria</taxon>
        <taxon>Bacillati</taxon>
        <taxon>Bacillota</taxon>
        <taxon>Bacilli</taxon>
        <taxon>Lactobacillales</taxon>
        <taxon>Lactobacillaceae</taxon>
        <taxon>Lacticaseibacillus</taxon>
    </lineage>
</organism>
<dbReference type="KEGG" id="lpq:AF91_01245"/>